<keyword evidence="4" id="KW-1185">Reference proteome</keyword>
<evidence type="ECO:0000313" key="3">
    <source>
        <dbReference type="EMBL" id="QDU57814.1"/>
    </source>
</evidence>
<evidence type="ECO:0000256" key="1">
    <source>
        <dbReference type="SAM" id="MobiDB-lite"/>
    </source>
</evidence>
<dbReference type="EMBL" id="CP036278">
    <property type="protein sequence ID" value="QDU57814.1"/>
    <property type="molecule type" value="Genomic_DNA"/>
</dbReference>
<accession>A0A518ASW5</accession>
<dbReference type="Proteomes" id="UP000315750">
    <property type="component" value="Chromosome"/>
</dbReference>
<feature type="region of interest" description="Disordered" evidence="1">
    <location>
        <begin position="60"/>
        <end position="108"/>
    </location>
</feature>
<dbReference type="RefSeq" id="WP_145249201.1">
    <property type="nucleotide sequence ID" value="NZ_CP036278.1"/>
</dbReference>
<protein>
    <submittedName>
        <fullName evidence="3">Uncharacterized protein</fullName>
    </submittedName>
</protein>
<feature type="compositionally biased region" description="Polar residues" evidence="1">
    <location>
        <begin position="69"/>
        <end position="81"/>
    </location>
</feature>
<evidence type="ECO:0000313" key="4">
    <source>
        <dbReference type="Proteomes" id="UP000315750"/>
    </source>
</evidence>
<dbReference type="AlphaFoldDB" id="A0A518ASW5"/>
<organism evidence="3 4">
    <name type="scientific">Aeoliella mucimassa</name>
    <dbReference type="NCBI Taxonomy" id="2527972"/>
    <lineage>
        <taxon>Bacteria</taxon>
        <taxon>Pseudomonadati</taxon>
        <taxon>Planctomycetota</taxon>
        <taxon>Planctomycetia</taxon>
        <taxon>Pirellulales</taxon>
        <taxon>Lacipirellulaceae</taxon>
        <taxon>Aeoliella</taxon>
    </lineage>
</organism>
<proteinExistence type="predicted"/>
<name>A0A518ASW5_9BACT</name>
<keyword evidence="2" id="KW-0812">Transmembrane</keyword>
<dbReference type="KEGG" id="amuc:Pan181_40370"/>
<gene>
    <name evidence="3" type="ORF">Pan181_40370</name>
</gene>
<keyword evidence="2" id="KW-1133">Transmembrane helix</keyword>
<feature type="transmembrane region" description="Helical" evidence="2">
    <location>
        <begin position="31"/>
        <end position="55"/>
    </location>
</feature>
<reference evidence="3 4" key="1">
    <citation type="submission" date="2019-02" db="EMBL/GenBank/DDBJ databases">
        <title>Deep-cultivation of Planctomycetes and their phenomic and genomic characterization uncovers novel biology.</title>
        <authorList>
            <person name="Wiegand S."/>
            <person name="Jogler M."/>
            <person name="Boedeker C."/>
            <person name="Pinto D."/>
            <person name="Vollmers J."/>
            <person name="Rivas-Marin E."/>
            <person name="Kohn T."/>
            <person name="Peeters S.H."/>
            <person name="Heuer A."/>
            <person name="Rast P."/>
            <person name="Oberbeckmann S."/>
            <person name="Bunk B."/>
            <person name="Jeske O."/>
            <person name="Meyerdierks A."/>
            <person name="Storesund J.E."/>
            <person name="Kallscheuer N."/>
            <person name="Luecker S."/>
            <person name="Lage O.M."/>
            <person name="Pohl T."/>
            <person name="Merkel B.J."/>
            <person name="Hornburger P."/>
            <person name="Mueller R.-W."/>
            <person name="Bruemmer F."/>
            <person name="Labrenz M."/>
            <person name="Spormann A.M."/>
            <person name="Op den Camp H."/>
            <person name="Overmann J."/>
            <person name="Amann R."/>
            <person name="Jetten M.S.M."/>
            <person name="Mascher T."/>
            <person name="Medema M.H."/>
            <person name="Devos D.P."/>
            <person name="Kaster A.-K."/>
            <person name="Ovreas L."/>
            <person name="Rohde M."/>
            <person name="Galperin M.Y."/>
            <person name="Jogler C."/>
        </authorList>
    </citation>
    <scope>NUCLEOTIDE SEQUENCE [LARGE SCALE GENOMIC DNA]</scope>
    <source>
        <strain evidence="3 4">Pan181</strain>
    </source>
</reference>
<evidence type="ECO:0000256" key="2">
    <source>
        <dbReference type="SAM" id="Phobius"/>
    </source>
</evidence>
<keyword evidence="2" id="KW-0472">Membrane</keyword>
<sequence length="108" mass="11606">MVNLFMLMAEVADQANKADTVLERLDPPRRAAVILALVGLGLLGALLIVVVLLGGRWARQDRSPRPSRFTGTSEESSTANRTPPKPRSNELRSGETLAEPPGDGETKS</sequence>